<dbReference type="EMBL" id="ALJF01000001">
    <property type="protein sequence ID" value="EKF61541.1"/>
    <property type="molecule type" value="Genomic_DNA"/>
</dbReference>
<comment type="caution">
    <text evidence="1">The sequence shown here is derived from an EMBL/GenBank/DDBJ whole genome shotgun (WGS) entry which is preliminary data.</text>
</comment>
<proteinExistence type="predicted"/>
<gene>
    <name evidence="1" type="ORF">QWE_00015</name>
</gene>
<evidence type="ECO:0000313" key="2">
    <source>
        <dbReference type="Proteomes" id="UP000007123"/>
    </source>
</evidence>
<dbReference type="NCBIfam" id="NF041856">
    <property type="entry name" value="CrpP_rel_fam"/>
    <property type="match status" value="1"/>
</dbReference>
<dbReference type="RefSeq" id="WP_006723995.1">
    <property type="nucleotide sequence ID" value="NZ_ALJF01000001.1"/>
</dbReference>
<sequence>MASEIDTVLEWQCLGMRARRAGISEDANPLLLNKPAASGFCFEQWRLNFEAWLFGWSIEDSVDLISA</sequence>
<protein>
    <submittedName>
        <fullName evidence="1">Uncharacterized protein</fullName>
    </submittedName>
</protein>
<accession>K2QK18</accession>
<dbReference type="AlphaFoldDB" id="K2QK18"/>
<dbReference type="InterPro" id="IPR049847">
    <property type="entry name" value="CrpP-rel"/>
</dbReference>
<evidence type="ECO:0000313" key="1">
    <source>
        <dbReference type="EMBL" id="EKF61541.1"/>
    </source>
</evidence>
<reference evidence="1 2" key="1">
    <citation type="journal article" date="2012" name="J. Bacteriol.">
        <title>Draft Genome Sequence of Agrobacterium albertimagni Strain AOL15.</title>
        <authorList>
            <person name="Trimble W.L."/>
            <person name="Phung le T."/>
            <person name="Meyer F."/>
            <person name="Gilbert J.A."/>
            <person name="Silver S."/>
        </authorList>
    </citation>
    <scope>NUCLEOTIDE SEQUENCE [LARGE SCALE GENOMIC DNA]</scope>
    <source>
        <strain evidence="1 2">AOL15</strain>
    </source>
</reference>
<dbReference type="OrthoDB" id="8399662at2"/>
<keyword evidence="2" id="KW-1185">Reference proteome</keyword>
<organism evidence="1 2">
    <name type="scientific">Agrobacterium albertimagni AOL15</name>
    <dbReference type="NCBI Taxonomy" id="1156935"/>
    <lineage>
        <taxon>Bacteria</taxon>
        <taxon>Pseudomonadati</taxon>
        <taxon>Pseudomonadota</taxon>
        <taxon>Alphaproteobacteria</taxon>
        <taxon>Hyphomicrobiales</taxon>
        <taxon>Rhizobiaceae</taxon>
        <taxon>Rhizobium/Agrobacterium group</taxon>
        <taxon>Agrobacterium</taxon>
    </lineage>
</organism>
<name>K2QK18_9HYPH</name>
<dbReference type="Proteomes" id="UP000007123">
    <property type="component" value="Unassembled WGS sequence"/>
</dbReference>